<dbReference type="EMBL" id="JACHJN010000002">
    <property type="protein sequence ID" value="MBB5954732.1"/>
    <property type="molecule type" value="Genomic_DNA"/>
</dbReference>
<evidence type="ECO:0000256" key="1">
    <source>
        <dbReference type="SAM" id="Phobius"/>
    </source>
</evidence>
<accession>A0A841C877</accession>
<dbReference type="Proteomes" id="UP000547510">
    <property type="component" value="Unassembled WGS sequence"/>
</dbReference>
<protein>
    <recommendedName>
        <fullName evidence="4">Integral membrane protein</fullName>
    </recommendedName>
</protein>
<name>A0A841C877_9PSEU</name>
<proteinExistence type="predicted"/>
<feature type="transmembrane region" description="Helical" evidence="1">
    <location>
        <begin position="24"/>
        <end position="48"/>
    </location>
</feature>
<keyword evidence="1" id="KW-0472">Membrane</keyword>
<comment type="caution">
    <text evidence="2">The sequence shown here is derived from an EMBL/GenBank/DDBJ whole genome shotgun (WGS) entry which is preliminary data.</text>
</comment>
<feature type="transmembrane region" description="Helical" evidence="1">
    <location>
        <begin position="68"/>
        <end position="90"/>
    </location>
</feature>
<evidence type="ECO:0000313" key="3">
    <source>
        <dbReference type="Proteomes" id="UP000547510"/>
    </source>
</evidence>
<sequence length="110" mass="11683">MTAATPATTVTEAPAPGLHQPKRALVAAGELVAVVVLAFLAVWCWNRGVLRFSYPVDDHPPLQSTRYLGNWIGGAIGLATGAGVLLLDAVRQTLLAVRTRGREQVDQPDV</sequence>
<gene>
    <name evidence="2" type="ORF">FHS29_001302</name>
</gene>
<evidence type="ECO:0000313" key="2">
    <source>
        <dbReference type="EMBL" id="MBB5954732.1"/>
    </source>
</evidence>
<dbReference type="RefSeq" id="WP_184689204.1">
    <property type="nucleotide sequence ID" value="NZ_JACHJN010000002.1"/>
</dbReference>
<evidence type="ECO:0008006" key="4">
    <source>
        <dbReference type="Google" id="ProtNLM"/>
    </source>
</evidence>
<organism evidence="2 3">
    <name type="scientific">Saccharothrix tamanrassetensis</name>
    <dbReference type="NCBI Taxonomy" id="1051531"/>
    <lineage>
        <taxon>Bacteria</taxon>
        <taxon>Bacillati</taxon>
        <taxon>Actinomycetota</taxon>
        <taxon>Actinomycetes</taxon>
        <taxon>Pseudonocardiales</taxon>
        <taxon>Pseudonocardiaceae</taxon>
        <taxon>Saccharothrix</taxon>
    </lineage>
</organism>
<keyword evidence="1" id="KW-1133">Transmembrane helix</keyword>
<keyword evidence="3" id="KW-1185">Reference proteome</keyword>
<reference evidence="2 3" key="1">
    <citation type="submission" date="2020-08" db="EMBL/GenBank/DDBJ databases">
        <title>Genomic Encyclopedia of Type Strains, Phase III (KMG-III): the genomes of soil and plant-associated and newly described type strains.</title>
        <authorList>
            <person name="Whitman W."/>
        </authorList>
    </citation>
    <scope>NUCLEOTIDE SEQUENCE [LARGE SCALE GENOMIC DNA]</scope>
    <source>
        <strain evidence="2 3">CECT 8640</strain>
    </source>
</reference>
<dbReference type="AlphaFoldDB" id="A0A841C877"/>
<keyword evidence="1" id="KW-0812">Transmembrane</keyword>